<evidence type="ECO:0000313" key="4">
    <source>
        <dbReference type="Proteomes" id="UP000276834"/>
    </source>
</evidence>
<dbReference type="STRING" id="44316.ENSEGOP00005006775"/>
<feature type="compositionally biased region" description="Basic and acidic residues" evidence="1">
    <location>
        <begin position="119"/>
        <end position="134"/>
    </location>
</feature>
<feature type="region of interest" description="Disordered" evidence="1">
    <location>
        <begin position="119"/>
        <end position="147"/>
    </location>
</feature>
<evidence type="ECO:0000256" key="2">
    <source>
        <dbReference type="SAM" id="Phobius"/>
    </source>
</evidence>
<proteinExistence type="predicted"/>
<feature type="transmembrane region" description="Helical" evidence="2">
    <location>
        <begin position="27"/>
        <end position="47"/>
    </location>
</feature>
<dbReference type="PANTHER" id="PTHR14788:SF5">
    <property type="entry name" value="TRANSMEMBRANE PROTEIN 156"/>
    <property type="match status" value="1"/>
</dbReference>
<organism evidence="3 4">
    <name type="scientific">Chloebia gouldiae</name>
    <name type="common">Gouldian finch</name>
    <name type="synonym">Erythrura gouldiae</name>
    <dbReference type="NCBI Taxonomy" id="44316"/>
    <lineage>
        <taxon>Eukaryota</taxon>
        <taxon>Metazoa</taxon>
        <taxon>Chordata</taxon>
        <taxon>Craniata</taxon>
        <taxon>Vertebrata</taxon>
        <taxon>Euteleostomi</taxon>
        <taxon>Archelosauria</taxon>
        <taxon>Archosauria</taxon>
        <taxon>Dinosauria</taxon>
        <taxon>Saurischia</taxon>
        <taxon>Theropoda</taxon>
        <taxon>Coelurosauria</taxon>
        <taxon>Aves</taxon>
        <taxon>Neognathae</taxon>
        <taxon>Neoaves</taxon>
        <taxon>Telluraves</taxon>
        <taxon>Australaves</taxon>
        <taxon>Passeriformes</taxon>
        <taxon>Passeroidea</taxon>
        <taxon>Passeridae</taxon>
        <taxon>Chloebia</taxon>
    </lineage>
</organism>
<protein>
    <recommendedName>
        <fullName evidence="5">Transmembrane protein 156</fullName>
    </recommendedName>
</protein>
<dbReference type="EMBL" id="QUSF01000005">
    <property type="protein sequence ID" value="RLW08996.1"/>
    <property type="molecule type" value="Genomic_DNA"/>
</dbReference>
<evidence type="ECO:0008006" key="5">
    <source>
        <dbReference type="Google" id="ProtNLM"/>
    </source>
</evidence>
<sequence>LNQEGSCHHYDRWECFADMCLLLRKPVVFRLGLGIITMFILCLPEFFKIREANTVMVSCMDTCSSSNTTFPLCTFNNSYKRSVQERRETQTILLKVIINNSNFQNIACICQSSRREKQSHPKQTECESKRDVNVDHQGSGSIAKKTKGSPEVKTENVTYFYKYFNFTMNSKKEVEHNMNYLMEIHINNSIVGGRSAANEQLNHSCLLAMMEDQNDCMNISLQLKSYMEYPMCITKITWLTMIPAVFVFTVSFVIYKIVQENKQSSDYKKRVAASVSTVLRRKISRHARRTVSATEIHPFPVLSDSVAVQLSKTSWSPVNIEIKAQSYLQVKRIIKLEHKVDDRYHPMKYQHFWMKESYTTEESIPISSLGGYVIHLLMGMTIMHFS</sequence>
<feature type="non-terminal residue" evidence="3">
    <location>
        <position position="1"/>
    </location>
</feature>
<gene>
    <name evidence="3" type="ORF">DV515_00002863</name>
</gene>
<dbReference type="OrthoDB" id="9422827at2759"/>
<feature type="transmembrane region" description="Helical" evidence="2">
    <location>
        <begin position="236"/>
        <end position="258"/>
    </location>
</feature>
<dbReference type="Pfam" id="PF15106">
    <property type="entry name" value="TMEM156"/>
    <property type="match status" value="1"/>
</dbReference>
<name>A0A3L8SVH0_CHLGU</name>
<dbReference type="InterPro" id="IPR029374">
    <property type="entry name" value="TMEM156"/>
</dbReference>
<accession>A0A3L8SVH0</accession>
<dbReference type="Proteomes" id="UP000276834">
    <property type="component" value="Unassembled WGS sequence"/>
</dbReference>
<reference evidence="3 4" key="1">
    <citation type="journal article" date="2018" name="Proc. R. Soc. B">
        <title>A non-coding region near Follistatin controls head colour polymorphism in the Gouldian finch.</title>
        <authorList>
            <person name="Toomey M.B."/>
            <person name="Marques C.I."/>
            <person name="Andrade P."/>
            <person name="Araujo P.M."/>
            <person name="Sabatino S."/>
            <person name="Gazda M.A."/>
            <person name="Afonso S."/>
            <person name="Lopes R.J."/>
            <person name="Corbo J.C."/>
            <person name="Carneiro M."/>
        </authorList>
    </citation>
    <scope>NUCLEOTIDE SEQUENCE [LARGE SCALE GENOMIC DNA]</scope>
    <source>
        <strain evidence="3">Red01</strain>
        <tissue evidence="3">Muscle</tissue>
    </source>
</reference>
<keyword evidence="4" id="KW-1185">Reference proteome</keyword>
<keyword evidence="2" id="KW-0472">Membrane</keyword>
<evidence type="ECO:0000256" key="1">
    <source>
        <dbReference type="SAM" id="MobiDB-lite"/>
    </source>
</evidence>
<evidence type="ECO:0000313" key="3">
    <source>
        <dbReference type="EMBL" id="RLW08996.1"/>
    </source>
</evidence>
<comment type="caution">
    <text evidence="3">The sequence shown here is derived from an EMBL/GenBank/DDBJ whole genome shotgun (WGS) entry which is preliminary data.</text>
</comment>
<feature type="transmembrane region" description="Helical" evidence="2">
    <location>
        <begin position="364"/>
        <end position="385"/>
    </location>
</feature>
<dbReference type="AlphaFoldDB" id="A0A3L8SVH0"/>
<keyword evidence="2" id="KW-1133">Transmembrane helix</keyword>
<dbReference type="PANTHER" id="PTHR14788">
    <property type="entry name" value="TRANSMEMBRANE PROTEIN 156"/>
    <property type="match status" value="1"/>
</dbReference>
<keyword evidence="2" id="KW-0812">Transmembrane</keyword>